<protein>
    <submittedName>
        <fullName evidence="1">Uncharacterized protein</fullName>
    </submittedName>
</protein>
<reference evidence="1" key="1">
    <citation type="journal article" date="2015" name="Nature">
        <title>Complex archaea that bridge the gap between prokaryotes and eukaryotes.</title>
        <authorList>
            <person name="Spang A."/>
            <person name="Saw J.H."/>
            <person name="Jorgensen S.L."/>
            <person name="Zaremba-Niedzwiedzka K."/>
            <person name="Martijn J."/>
            <person name="Lind A.E."/>
            <person name="van Eijk R."/>
            <person name="Schleper C."/>
            <person name="Guy L."/>
            <person name="Ettema T.J."/>
        </authorList>
    </citation>
    <scope>NUCLEOTIDE SEQUENCE</scope>
</reference>
<organism evidence="1">
    <name type="scientific">marine sediment metagenome</name>
    <dbReference type="NCBI Taxonomy" id="412755"/>
    <lineage>
        <taxon>unclassified sequences</taxon>
        <taxon>metagenomes</taxon>
        <taxon>ecological metagenomes</taxon>
    </lineage>
</organism>
<comment type="caution">
    <text evidence="1">The sequence shown here is derived from an EMBL/GenBank/DDBJ whole genome shotgun (WGS) entry which is preliminary data.</text>
</comment>
<dbReference type="AlphaFoldDB" id="A0A0F9LSI1"/>
<evidence type="ECO:0000313" key="1">
    <source>
        <dbReference type="EMBL" id="KKM98144.1"/>
    </source>
</evidence>
<sequence>MKNIELNGDIVEIDDSIVELITLLNQKKYYTQECCSGMHKDHTYMAEHSAMRITFSQYLNPKQLILLEKACLRSDLIFSKEYELGIIWSRKEPDHLKENKIKKLIEYLNNHERDR</sequence>
<gene>
    <name evidence="1" type="ORF">LCGC14_1161030</name>
</gene>
<dbReference type="EMBL" id="LAZR01005661">
    <property type="protein sequence ID" value="KKM98144.1"/>
    <property type="molecule type" value="Genomic_DNA"/>
</dbReference>
<name>A0A0F9LSI1_9ZZZZ</name>
<accession>A0A0F9LSI1</accession>
<proteinExistence type="predicted"/>